<protein>
    <recommendedName>
        <fullName evidence="2">26S proteasome non-ATPase regulatory subunit 5</fullName>
    </recommendedName>
</protein>
<evidence type="ECO:0000256" key="1">
    <source>
        <dbReference type="ARBA" id="ARBA00006823"/>
    </source>
</evidence>
<dbReference type="PANTHER" id="PTHR13554:SF10">
    <property type="entry name" value="26S PROTEASOME NON-ATPASE REGULATORY SUBUNIT 5"/>
    <property type="match status" value="1"/>
</dbReference>
<evidence type="ECO:0000313" key="3">
    <source>
        <dbReference type="EMBL" id="CAG9856336.1"/>
    </source>
</evidence>
<accession>A0A9N9TLT7</accession>
<keyword evidence="4" id="KW-1185">Reference proteome</keyword>
<reference evidence="3" key="1">
    <citation type="submission" date="2022-01" db="EMBL/GenBank/DDBJ databases">
        <authorList>
            <person name="King R."/>
        </authorList>
    </citation>
    <scope>NUCLEOTIDE SEQUENCE</scope>
</reference>
<proteinExistence type="inferred from homology"/>
<dbReference type="SUPFAM" id="SSF48371">
    <property type="entry name" value="ARM repeat"/>
    <property type="match status" value="1"/>
</dbReference>
<name>A0A9N9TLT7_PHYSR</name>
<evidence type="ECO:0000256" key="2">
    <source>
        <dbReference type="ARBA" id="ARBA00014933"/>
    </source>
</evidence>
<sequence length="500" mass="56366">MASREEWCADKLSKLLQDDLRISALNEIKEHLTSMPVSEASRFADCLDLPLVFDCLNDSNVENIDLACEVLTLCMTSLTIGETTNRYVVPLERALIHPYSAVKIMALKEIRRDISEENCLSELCKRKSLLNTIVRCVGDSDLSVAKKALDIVVIVGLSDIGLKTLITDDVANELREVMATNEVSRLRVYECVVLIAKESEANLDLIKSTNILKYLLDELNNNDVLLKMNIVELLTQLGSSRHGYNYLEQNGVINKLFLLIEDANDRLTNQYCEPGILKFFGNIAHWKPLELLSKYPKIFDRLFSNLESGDLTIVAISLDTLGIIGLTNQGKSALHSTGNKMTYALKTIVKLLSSFPTDVKIRALNCLEHLLSVSEQQNNVNLITKRWYSILCEQPMEVILRYAKNPFAELKIAGLGILLGLAHQQWGQEEIKNSPGLIEYLLDRKVENVKECKEIKYDIVQALSMSNIFDKQTVTKLQEYVKEGPFYVDPVTEIAFEGNE</sequence>
<evidence type="ECO:0000313" key="4">
    <source>
        <dbReference type="Proteomes" id="UP001153712"/>
    </source>
</evidence>
<dbReference type="Gene3D" id="1.25.10.10">
    <property type="entry name" value="Leucine-rich Repeat Variant"/>
    <property type="match status" value="2"/>
</dbReference>
<dbReference type="GO" id="GO:0005829">
    <property type="term" value="C:cytosol"/>
    <property type="evidence" value="ECO:0007669"/>
    <property type="project" value="TreeGrafter"/>
</dbReference>
<gene>
    <name evidence="3" type="ORF">PHYEVI_LOCUS2759</name>
</gene>
<dbReference type="Proteomes" id="UP001153712">
    <property type="component" value="Chromosome 12"/>
</dbReference>
<dbReference type="OrthoDB" id="10250600at2759"/>
<dbReference type="GO" id="GO:0043248">
    <property type="term" value="P:proteasome assembly"/>
    <property type="evidence" value="ECO:0007669"/>
    <property type="project" value="InterPro"/>
</dbReference>
<dbReference type="AlphaFoldDB" id="A0A9N9TLT7"/>
<dbReference type="InterPro" id="IPR019538">
    <property type="entry name" value="PSMD5"/>
</dbReference>
<dbReference type="EMBL" id="OU900105">
    <property type="protein sequence ID" value="CAG9856336.1"/>
    <property type="molecule type" value="Genomic_DNA"/>
</dbReference>
<dbReference type="InterPro" id="IPR016024">
    <property type="entry name" value="ARM-type_fold"/>
</dbReference>
<dbReference type="InterPro" id="IPR011989">
    <property type="entry name" value="ARM-like"/>
</dbReference>
<organism evidence="3 4">
    <name type="scientific">Phyllotreta striolata</name>
    <name type="common">Striped flea beetle</name>
    <name type="synonym">Crioceris striolata</name>
    <dbReference type="NCBI Taxonomy" id="444603"/>
    <lineage>
        <taxon>Eukaryota</taxon>
        <taxon>Metazoa</taxon>
        <taxon>Ecdysozoa</taxon>
        <taxon>Arthropoda</taxon>
        <taxon>Hexapoda</taxon>
        <taxon>Insecta</taxon>
        <taxon>Pterygota</taxon>
        <taxon>Neoptera</taxon>
        <taxon>Endopterygota</taxon>
        <taxon>Coleoptera</taxon>
        <taxon>Polyphaga</taxon>
        <taxon>Cucujiformia</taxon>
        <taxon>Chrysomeloidea</taxon>
        <taxon>Chrysomelidae</taxon>
        <taxon>Galerucinae</taxon>
        <taxon>Alticini</taxon>
        <taxon>Phyllotreta</taxon>
    </lineage>
</organism>
<comment type="similarity">
    <text evidence="1">Belongs to the proteasome subunit S5B/HSM3 family.</text>
</comment>
<dbReference type="PANTHER" id="PTHR13554">
    <property type="entry name" value="26S PROTEASOME NON-ATPASE REGULATORY SUBUNIT 5-RELATED"/>
    <property type="match status" value="1"/>
</dbReference>
<dbReference type="Pfam" id="PF10508">
    <property type="entry name" value="Proteasom_PSMB"/>
    <property type="match status" value="1"/>
</dbReference>